<comment type="subcellular location">
    <subcellularLocation>
        <location evidence="1">Membrane</location>
        <topology evidence="1">Multi-pass membrane protein</topology>
    </subcellularLocation>
</comment>
<dbReference type="PANTHER" id="PTHR31618">
    <property type="entry name" value="MECHANOSENSITIVE ION CHANNEL PROTEIN 5"/>
    <property type="match status" value="1"/>
</dbReference>
<evidence type="ECO:0000256" key="3">
    <source>
        <dbReference type="ARBA" id="ARBA00022448"/>
    </source>
</evidence>
<dbReference type="AlphaFoldDB" id="A0AAV9CFP5"/>
<dbReference type="GO" id="GO:0008381">
    <property type="term" value="F:mechanosensitive monoatomic ion channel activity"/>
    <property type="evidence" value="ECO:0007669"/>
    <property type="project" value="TreeGrafter"/>
</dbReference>
<keyword evidence="10" id="KW-1185">Reference proteome</keyword>
<evidence type="ECO:0000256" key="7">
    <source>
        <dbReference type="SAM" id="Phobius"/>
    </source>
</evidence>
<dbReference type="InterPro" id="IPR006685">
    <property type="entry name" value="MscS_channel_2nd"/>
</dbReference>
<dbReference type="PANTHER" id="PTHR31618:SF7">
    <property type="entry name" value="MECHANOSENSITIVE ION CHANNEL PROTEIN"/>
    <property type="match status" value="1"/>
</dbReference>
<feature type="transmembrane region" description="Helical" evidence="7">
    <location>
        <begin position="81"/>
        <end position="99"/>
    </location>
</feature>
<reference evidence="9" key="2">
    <citation type="submission" date="2023-06" db="EMBL/GenBank/DDBJ databases">
        <authorList>
            <person name="Ma L."/>
            <person name="Liu K.-W."/>
            <person name="Li Z."/>
            <person name="Hsiao Y.-Y."/>
            <person name="Qi Y."/>
            <person name="Fu T."/>
            <person name="Tang G."/>
            <person name="Zhang D."/>
            <person name="Sun W.-H."/>
            <person name="Liu D.-K."/>
            <person name="Li Y."/>
            <person name="Chen G.-Z."/>
            <person name="Liu X.-D."/>
            <person name="Liao X.-Y."/>
            <person name="Jiang Y.-T."/>
            <person name="Yu X."/>
            <person name="Hao Y."/>
            <person name="Huang J."/>
            <person name="Zhao X.-W."/>
            <person name="Ke S."/>
            <person name="Chen Y.-Y."/>
            <person name="Wu W.-L."/>
            <person name="Hsu J.-L."/>
            <person name="Lin Y.-F."/>
            <person name="Huang M.-D."/>
            <person name="Li C.-Y."/>
            <person name="Huang L."/>
            <person name="Wang Z.-W."/>
            <person name="Zhao X."/>
            <person name="Zhong W.-Y."/>
            <person name="Peng D.-H."/>
            <person name="Ahmad S."/>
            <person name="Lan S."/>
            <person name="Zhang J.-S."/>
            <person name="Tsai W.-C."/>
            <person name="Van De Peer Y."/>
            <person name="Liu Z.-J."/>
        </authorList>
    </citation>
    <scope>NUCLEOTIDE SEQUENCE</scope>
    <source>
        <strain evidence="9">CP</strain>
        <tissue evidence="9">Leaves</tissue>
    </source>
</reference>
<dbReference type="Proteomes" id="UP001180020">
    <property type="component" value="Unassembled WGS sequence"/>
</dbReference>
<sequence>MFEWTVLIAAVACLVSSLTIKHLENRKIWGLEIWKWCLMVAVVFCGRLFSDLTVWLLVFLIERNFLLKKKVLYFVYSLQNSVRICVWSALVLLSWHLVFNRGVTRSQGHRKGPLLCVARPPFVAGWGATLDGEDRSSETPCVVVPHEHTLSGPPTMELAEQVGPSKSGQLSLKSVKKGKDEAGLSTLSNALDESYGIRRLQESLRSMNTWHEDEDAVKAYLDRKSLAHSLNDTKTAINQLHKLASVVAVIVIIIIWLLLMGFATTKVLVLFSSQLLLVGFMFSNTCKTVFEAIVFVFVTHPFDVGDRCVIDGVQMVVEEMNILTTVFLRYDNEKIYYPNALLAMKPISNFYRSPDMGDSIEFSIAVSTSVESIVALKARIKAYLENKPHHWHPKHSIVVKDIVDVNKMNMALYVTHTMNFQNMAEKTNRRSELVFELKKIFEELSIEYHLLPQEVQISYANSMSGPAIIGRP</sequence>
<dbReference type="GO" id="GO:0006820">
    <property type="term" value="P:monoatomic anion transport"/>
    <property type="evidence" value="ECO:0007669"/>
    <property type="project" value="TreeGrafter"/>
</dbReference>
<feature type="transmembrane region" description="Helical" evidence="7">
    <location>
        <begin position="36"/>
        <end position="61"/>
    </location>
</feature>
<evidence type="ECO:0000256" key="2">
    <source>
        <dbReference type="ARBA" id="ARBA00008017"/>
    </source>
</evidence>
<comment type="similarity">
    <text evidence="2">Belongs to the MscS (TC 1.A.23) family.</text>
</comment>
<dbReference type="Gene3D" id="2.30.30.60">
    <property type="match status" value="1"/>
</dbReference>
<dbReference type="SUPFAM" id="SSF50182">
    <property type="entry name" value="Sm-like ribonucleoproteins"/>
    <property type="match status" value="1"/>
</dbReference>
<feature type="transmembrane region" description="Helical" evidence="7">
    <location>
        <begin position="6"/>
        <end position="24"/>
    </location>
</feature>
<dbReference type="InterPro" id="IPR016688">
    <property type="entry name" value="MscS-like_plants/fungi"/>
</dbReference>
<reference evidence="9" key="1">
    <citation type="journal article" date="2023" name="Nat. Commun.">
        <title>Diploid and tetraploid genomes of Acorus and the evolution of monocots.</title>
        <authorList>
            <person name="Ma L."/>
            <person name="Liu K.W."/>
            <person name="Li Z."/>
            <person name="Hsiao Y.Y."/>
            <person name="Qi Y."/>
            <person name="Fu T."/>
            <person name="Tang G.D."/>
            <person name="Zhang D."/>
            <person name="Sun W.H."/>
            <person name="Liu D.K."/>
            <person name="Li Y."/>
            <person name="Chen G.Z."/>
            <person name="Liu X.D."/>
            <person name="Liao X.Y."/>
            <person name="Jiang Y.T."/>
            <person name="Yu X."/>
            <person name="Hao Y."/>
            <person name="Huang J."/>
            <person name="Zhao X.W."/>
            <person name="Ke S."/>
            <person name="Chen Y.Y."/>
            <person name="Wu W.L."/>
            <person name="Hsu J.L."/>
            <person name="Lin Y.F."/>
            <person name="Huang M.D."/>
            <person name="Li C.Y."/>
            <person name="Huang L."/>
            <person name="Wang Z.W."/>
            <person name="Zhao X."/>
            <person name="Zhong W.Y."/>
            <person name="Peng D.H."/>
            <person name="Ahmad S."/>
            <person name="Lan S."/>
            <person name="Zhang J.S."/>
            <person name="Tsai W.C."/>
            <person name="Van de Peer Y."/>
            <person name="Liu Z.J."/>
        </authorList>
    </citation>
    <scope>NUCLEOTIDE SEQUENCE</scope>
    <source>
        <strain evidence="9">CP</strain>
    </source>
</reference>
<evidence type="ECO:0000256" key="1">
    <source>
        <dbReference type="ARBA" id="ARBA00004141"/>
    </source>
</evidence>
<dbReference type="EMBL" id="JAUJYO010000019">
    <property type="protein sequence ID" value="KAK1287597.1"/>
    <property type="molecule type" value="Genomic_DNA"/>
</dbReference>
<keyword evidence="6 7" id="KW-0472">Membrane</keyword>
<accession>A0AAV9CFP5</accession>
<organism evidence="9 10">
    <name type="scientific">Acorus calamus</name>
    <name type="common">Sweet flag</name>
    <dbReference type="NCBI Taxonomy" id="4465"/>
    <lineage>
        <taxon>Eukaryota</taxon>
        <taxon>Viridiplantae</taxon>
        <taxon>Streptophyta</taxon>
        <taxon>Embryophyta</taxon>
        <taxon>Tracheophyta</taxon>
        <taxon>Spermatophyta</taxon>
        <taxon>Magnoliopsida</taxon>
        <taxon>Liliopsida</taxon>
        <taxon>Acoraceae</taxon>
        <taxon>Acorus</taxon>
    </lineage>
</organism>
<name>A0AAV9CFP5_ACOCL</name>
<feature type="transmembrane region" description="Helical" evidence="7">
    <location>
        <begin position="243"/>
        <end position="263"/>
    </location>
</feature>
<evidence type="ECO:0000256" key="5">
    <source>
        <dbReference type="ARBA" id="ARBA00022989"/>
    </source>
</evidence>
<proteinExistence type="inferred from homology"/>
<feature type="transmembrane region" description="Helical" evidence="7">
    <location>
        <begin position="275"/>
        <end position="298"/>
    </location>
</feature>
<protein>
    <submittedName>
        <fullName evidence="9">Mechanosensitive ion channel protein 10</fullName>
    </submittedName>
</protein>
<evidence type="ECO:0000256" key="6">
    <source>
        <dbReference type="ARBA" id="ARBA00023136"/>
    </source>
</evidence>
<dbReference type="GO" id="GO:0050982">
    <property type="term" value="P:detection of mechanical stimulus"/>
    <property type="evidence" value="ECO:0007669"/>
    <property type="project" value="UniProtKB-ARBA"/>
</dbReference>
<dbReference type="FunFam" id="2.30.30.60:FF:000003">
    <property type="entry name" value="Predicted mechanosensitive ion channel"/>
    <property type="match status" value="1"/>
</dbReference>
<evidence type="ECO:0000256" key="4">
    <source>
        <dbReference type="ARBA" id="ARBA00022692"/>
    </source>
</evidence>
<keyword evidence="5 7" id="KW-1133">Transmembrane helix</keyword>
<keyword evidence="4 7" id="KW-0812">Transmembrane</keyword>
<evidence type="ECO:0000259" key="8">
    <source>
        <dbReference type="Pfam" id="PF00924"/>
    </source>
</evidence>
<dbReference type="GO" id="GO:0005886">
    <property type="term" value="C:plasma membrane"/>
    <property type="evidence" value="ECO:0007669"/>
    <property type="project" value="TreeGrafter"/>
</dbReference>
<keyword evidence="3" id="KW-0813">Transport</keyword>
<evidence type="ECO:0000313" key="10">
    <source>
        <dbReference type="Proteomes" id="UP001180020"/>
    </source>
</evidence>
<gene>
    <name evidence="9" type="primary">MSL10</name>
    <name evidence="9" type="ORF">QJS10_CPB19g01854</name>
</gene>
<evidence type="ECO:0000313" key="9">
    <source>
        <dbReference type="EMBL" id="KAK1287597.1"/>
    </source>
</evidence>
<dbReference type="InterPro" id="IPR023408">
    <property type="entry name" value="MscS_beta-dom_sf"/>
</dbReference>
<dbReference type="Pfam" id="PF00924">
    <property type="entry name" value="MS_channel_2nd"/>
    <property type="match status" value="1"/>
</dbReference>
<dbReference type="InterPro" id="IPR010920">
    <property type="entry name" value="LSM_dom_sf"/>
</dbReference>
<feature type="domain" description="Mechanosensitive ion channel MscS" evidence="8">
    <location>
        <begin position="294"/>
        <end position="350"/>
    </location>
</feature>
<comment type="caution">
    <text evidence="9">The sequence shown here is derived from an EMBL/GenBank/DDBJ whole genome shotgun (WGS) entry which is preliminary data.</text>
</comment>